<evidence type="ECO:0000313" key="2">
    <source>
        <dbReference type="Proteomes" id="UP000275846"/>
    </source>
</evidence>
<dbReference type="Proteomes" id="UP000275846">
    <property type="component" value="Unassembled WGS sequence"/>
</dbReference>
<proteinExistence type="predicted"/>
<evidence type="ECO:0000313" key="1">
    <source>
        <dbReference type="EMBL" id="VDL88420.1"/>
    </source>
</evidence>
<gene>
    <name evidence="1" type="ORF">SSLN_LOCUS2035</name>
</gene>
<accession>A0A3P7BT47</accession>
<protein>
    <submittedName>
        <fullName evidence="1">Uncharacterized protein</fullName>
    </submittedName>
</protein>
<organism evidence="1 2">
    <name type="scientific">Schistocephalus solidus</name>
    <name type="common">Tapeworm</name>
    <dbReference type="NCBI Taxonomy" id="70667"/>
    <lineage>
        <taxon>Eukaryota</taxon>
        <taxon>Metazoa</taxon>
        <taxon>Spiralia</taxon>
        <taxon>Lophotrochozoa</taxon>
        <taxon>Platyhelminthes</taxon>
        <taxon>Cestoda</taxon>
        <taxon>Eucestoda</taxon>
        <taxon>Diphyllobothriidea</taxon>
        <taxon>Diphyllobothriidae</taxon>
        <taxon>Schistocephalus</taxon>
    </lineage>
</organism>
<dbReference type="EMBL" id="UYSU01013965">
    <property type="protein sequence ID" value="VDL88420.1"/>
    <property type="molecule type" value="Genomic_DNA"/>
</dbReference>
<sequence length="77" mass="7954">MLFGILVQLILARKEHAKQEMEKAVSAKENEDGAVFSAVGGVVILAATAITDAVGVDVATTTITTVAMAMRGAGRHT</sequence>
<keyword evidence="2" id="KW-1185">Reference proteome</keyword>
<dbReference type="AlphaFoldDB" id="A0A3P7BT47"/>
<reference evidence="1 2" key="1">
    <citation type="submission" date="2018-11" db="EMBL/GenBank/DDBJ databases">
        <authorList>
            <consortium name="Pathogen Informatics"/>
        </authorList>
    </citation>
    <scope>NUCLEOTIDE SEQUENCE [LARGE SCALE GENOMIC DNA]</scope>
    <source>
        <strain evidence="1 2">NST_G2</strain>
    </source>
</reference>
<name>A0A3P7BT47_SCHSO</name>